<dbReference type="OrthoDB" id="2645723at2"/>
<dbReference type="GO" id="GO:0016020">
    <property type="term" value="C:membrane"/>
    <property type="evidence" value="ECO:0007669"/>
    <property type="project" value="TreeGrafter"/>
</dbReference>
<evidence type="ECO:0000313" key="3">
    <source>
        <dbReference type="EMBL" id="KUL39585.1"/>
    </source>
</evidence>
<dbReference type="InterPro" id="IPR050266">
    <property type="entry name" value="AB_hydrolase_sf"/>
</dbReference>
<comment type="caution">
    <text evidence="3">The sequence shown here is derived from an EMBL/GenBank/DDBJ whole genome shotgun (WGS) entry which is preliminary data.</text>
</comment>
<dbReference type="RefSeq" id="WP_062702599.1">
    <property type="nucleotide sequence ID" value="NZ_LLZG01000096.1"/>
</dbReference>
<dbReference type="Gene3D" id="3.40.50.1820">
    <property type="entry name" value="alpha/beta hydrolase"/>
    <property type="match status" value="1"/>
</dbReference>
<dbReference type="InterPro" id="IPR000073">
    <property type="entry name" value="AB_hydrolase_1"/>
</dbReference>
<dbReference type="EMBL" id="LLZG01000096">
    <property type="protein sequence ID" value="KUL39585.1"/>
    <property type="molecule type" value="Genomic_DNA"/>
</dbReference>
<organism evidence="3 4">
    <name type="scientific">Streptomyces regalis</name>
    <dbReference type="NCBI Taxonomy" id="68262"/>
    <lineage>
        <taxon>Bacteria</taxon>
        <taxon>Bacillati</taxon>
        <taxon>Actinomycetota</taxon>
        <taxon>Actinomycetes</taxon>
        <taxon>Kitasatosporales</taxon>
        <taxon>Streptomycetaceae</taxon>
        <taxon>Streptomyces</taxon>
    </lineage>
</organism>
<dbReference type="AlphaFoldDB" id="A0A0X3V470"/>
<sequence length="255" mass="27133">MLPVIFIHGLIGSFADPRALAPLHPAPTLCPDLHGYGADARAEPGTITIDTQVEHLRATIDQALPGGHVHLVGHSVGGVIAAAFAHRFPERTASLVSVEGNFSLADAFWSQQLAAKTAAEVEQILQADRADPGRWLRAGGIEPTREHLRSATQDLAYQPASTIHAMARTVVEYTAGPDYQQLLRDVFERVPVHLVAGARSRAGWDVPAWALSAAASYTELPRTGHMVMLEAPEEFGALLAGLLAPVSAGQVSTPE</sequence>
<keyword evidence="1" id="KW-0378">Hydrolase</keyword>
<evidence type="ECO:0000259" key="2">
    <source>
        <dbReference type="Pfam" id="PF00561"/>
    </source>
</evidence>
<dbReference type="InterPro" id="IPR029058">
    <property type="entry name" value="AB_hydrolase_fold"/>
</dbReference>
<dbReference type="PANTHER" id="PTHR43798:SF31">
    <property type="entry name" value="AB HYDROLASE SUPERFAMILY PROTEIN YCLE"/>
    <property type="match status" value="1"/>
</dbReference>
<evidence type="ECO:0000313" key="4">
    <source>
        <dbReference type="Proteomes" id="UP000053923"/>
    </source>
</evidence>
<dbReference type="Pfam" id="PF00561">
    <property type="entry name" value="Abhydrolase_1"/>
    <property type="match status" value="1"/>
</dbReference>
<keyword evidence="4" id="KW-1185">Reference proteome</keyword>
<feature type="domain" description="AB hydrolase-1" evidence="2">
    <location>
        <begin position="3"/>
        <end position="114"/>
    </location>
</feature>
<reference evidence="4" key="1">
    <citation type="submission" date="2015-10" db="EMBL/GenBank/DDBJ databases">
        <authorList>
            <person name="Ju K.-S."/>
            <person name="Doroghazi J.R."/>
            <person name="Metcalf W.W."/>
        </authorList>
    </citation>
    <scope>NUCLEOTIDE SEQUENCE [LARGE SCALE GENOMIC DNA]</scope>
    <source>
        <strain evidence="4">NRRL 3151</strain>
    </source>
</reference>
<protein>
    <recommendedName>
        <fullName evidence="2">AB hydrolase-1 domain-containing protein</fullName>
    </recommendedName>
</protein>
<dbReference type="Proteomes" id="UP000053923">
    <property type="component" value="Unassembled WGS sequence"/>
</dbReference>
<evidence type="ECO:0000256" key="1">
    <source>
        <dbReference type="ARBA" id="ARBA00022801"/>
    </source>
</evidence>
<dbReference type="SUPFAM" id="SSF53474">
    <property type="entry name" value="alpha/beta-Hydrolases"/>
    <property type="match status" value="1"/>
</dbReference>
<name>A0A0X3V470_9ACTN</name>
<dbReference type="GO" id="GO:0016787">
    <property type="term" value="F:hydrolase activity"/>
    <property type="evidence" value="ECO:0007669"/>
    <property type="project" value="UniProtKB-KW"/>
</dbReference>
<dbReference type="PANTHER" id="PTHR43798">
    <property type="entry name" value="MONOACYLGLYCEROL LIPASE"/>
    <property type="match status" value="1"/>
</dbReference>
<gene>
    <name evidence="3" type="ORF">ADL12_15130</name>
</gene>
<accession>A0A0X3V470</accession>
<dbReference type="PRINTS" id="PR00111">
    <property type="entry name" value="ABHYDROLASE"/>
</dbReference>
<proteinExistence type="predicted"/>